<dbReference type="OrthoDB" id="1470350at2759"/>
<keyword evidence="9" id="KW-1185">Reference proteome</keyword>
<dbReference type="GO" id="GO:0004497">
    <property type="term" value="F:monooxygenase activity"/>
    <property type="evidence" value="ECO:0007669"/>
    <property type="project" value="UniProtKB-KW"/>
</dbReference>
<sequence>MRIHPVTGMIPQLQTWSGVLTYLSIIFFFSSIARYLKSKNKVITYWPIVGALPCLFQNAHRVHDWTVDIANTYGLTKLERGPFFARLELLFTCDPHNVEYITKTNFSNYPKGHEYNKVFRILGDGLFNTDFDLWHGLRNLARTAFVSNNFSSLVSNLSKKVVEDELVPLLSGSAKTSTSIDLEDIFLSYTFDVIFIAIFGRNPKCLSRNSSNNEFAKAMDDGLEAVFFRHVTPPFWWKLCHFLMIGKEKKLQNAWETIDRLMSQYIALKKQDLLQGKQEQADLLSSYISFQKEGKKFSSGGDKFLRDSALTLLFAGRDTTGSALSWFFYSVLTNPVVEAKIMEELNNVYIKHSSFENAEKAKIPFIFDSEDLKGLVYLHATLCEVLRLYPSVPINRKEVVRKDVLPDGRKVKPGMTIVISMYAMARMESIWGTDCSEFKPERWIDKNGKLKSSDMDKFFTFGSGPRTCIGKDFAFTMMKLAAAALLFNFRMEVVKDHVVYPRPSLVLRMKNGLSVNIKPRVE</sequence>
<dbReference type="Proteomes" id="UP000554482">
    <property type="component" value="Unassembled WGS sequence"/>
</dbReference>
<gene>
    <name evidence="8" type="ORF">FRX31_031456</name>
</gene>
<dbReference type="AlphaFoldDB" id="A0A7J6V2B5"/>
<evidence type="ECO:0000313" key="9">
    <source>
        <dbReference type="Proteomes" id="UP000554482"/>
    </source>
</evidence>
<evidence type="ECO:0000256" key="5">
    <source>
        <dbReference type="PIRSR" id="PIRSR602401-1"/>
    </source>
</evidence>
<evidence type="ECO:0000256" key="6">
    <source>
        <dbReference type="RuleBase" id="RU000461"/>
    </source>
</evidence>
<keyword evidence="2 5" id="KW-0479">Metal-binding</keyword>
<dbReference type="Gene3D" id="1.10.630.10">
    <property type="entry name" value="Cytochrome P450"/>
    <property type="match status" value="1"/>
</dbReference>
<organism evidence="8 9">
    <name type="scientific">Thalictrum thalictroides</name>
    <name type="common">Rue-anemone</name>
    <name type="synonym">Anemone thalictroides</name>
    <dbReference type="NCBI Taxonomy" id="46969"/>
    <lineage>
        <taxon>Eukaryota</taxon>
        <taxon>Viridiplantae</taxon>
        <taxon>Streptophyta</taxon>
        <taxon>Embryophyta</taxon>
        <taxon>Tracheophyta</taxon>
        <taxon>Spermatophyta</taxon>
        <taxon>Magnoliopsida</taxon>
        <taxon>Ranunculales</taxon>
        <taxon>Ranunculaceae</taxon>
        <taxon>Thalictroideae</taxon>
        <taxon>Thalictrum</taxon>
    </lineage>
</organism>
<dbReference type="PRINTS" id="PR00463">
    <property type="entry name" value="EP450I"/>
</dbReference>
<comment type="similarity">
    <text evidence="1 6">Belongs to the cytochrome P450 family.</text>
</comment>
<dbReference type="GO" id="GO:0020037">
    <property type="term" value="F:heme binding"/>
    <property type="evidence" value="ECO:0007669"/>
    <property type="project" value="InterPro"/>
</dbReference>
<feature type="binding site" description="axial binding residue" evidence="5">
    <location>
        <position position="468"/>
    </location>
    <ligand>
        <name>heme</name>
        <dbReference type="ChEBI" id="CHEBI:30413"/>
    </ligand>
    <ligandPart>
        <name>Fe</name>
        <dbReference type="ChEBI" id="CHEBI:18248"/>
    </ligandPart>
</feature>
<evidence type="ECO:0000256" key="1">
    <source>
        <dbReference type="ARBA" id="ARBA00010617"/>
    </source>
</evidence>
<dbReference type="SUPFAM" id="SSF48264">
    <property type="entry name" value="Cytochrome P450"/>
    <property type="match status" value="1"/>
</dbReference>
<protein>
    <submittedName>
        <fullName evidence="8">Cytochrome p450</fullName>
    </submittedName>
</protein>
<evidence type="ECO:0000256" key="7">
    <source>
        <dbReference type="SAM" id="Phobius"/>
    </source>
</evidence>
<evidence type="ECO:0000256" key="4">
    <source>
        <dbReference type="ARBA" id="ARBA00023004"/>
    </source>
</evidence>
<dbReference type="GO" id="GO:0016705">
    <property type="term" value="F:oxidoreductase activity, acting on paired donors, with incorporation or reduction of molecular oxygen"/>
    <property type="evidence" value="ECO:0007669"/>
    <property type="project" value="InterPro"/>
</dbReference>
<reference evidence="8 9" key="1">
    <citation type="submission" date="2020-06" db="EMBL/GenBank/DDBJ databases">
        <title>Transcriptomic and genomic resources for Thalictrum thalictroides and T. hernandezii: Facilitating candidate gene discovery in an emerging model plant lineage.</title>
        <authorList>
            <person name="Arias T."/>
            <person name="Riano-Pachon D.M."/>
            <person name="Di Stilio V.S."/>
        </authorList>
    </citation>
    <scope>NUCLEOTIDE SEQUENCE [LARGE SCALE GENOMIC DNA]</scope>
    <source>
        <strain evidence="9">cv. WT478/WT964</strain>
        <tissue evidence="8">Leaves</tissue>
    </source>
</reference>
<keyword evidence="7" id="KW-0812">Transmembrane</keyword>
<name>A0A7J6V2B5_THATH</name>
<evidence type="ECO:0000256" key="2">
    <source>
        <dbReference type="ARBA" id="ARBA00022723"/>
    </source>
</evidence>
<comment type="caution">
    <text evidence="8">The sequence shown here is derived from an EMBL/GenBank/DDBJ whole genome shotgun (WGS) entry which is preliminary data.</text>
</comment>
<keyword evidence="3 6" id="KW-0560">Oxidoreductase</keyword>
<dbReference type="InterPro" id="IPR002401">
    <property type="entry name" value="Cyt_P450_E_grp-I"/>
</dbReference>
<dbReference type="GO" id="GO:0044550">
    <property type="term" value="P:secondary metabolite biosynthetic process"/>
    <property type="evidence" value="ECO:0007669"/>
    <property type="project" value="UniProtKB-ARBA"/>
</dbReference>
<keyword evidence="5 6" id="KW-0349">Heme</keyword>
<comment type="cofactor">
    <cofactor evidence="5">
        <name>heme</name>
        <dbReference type="ChEBI" id="CHEBI:30413"/>
    </cofactor>
</comment>
<dbReference type="GO" id="GO:0005506">
    <property type="term" value="F:iron ion binding"/>
    <property type="evidence" value="ECO:0007669"/>
    <property type="project" value="InterPro"/>
</dbReference>
<dbReference type="InterPro" id="IPR017972">
    <property type="entry name" value="Cyt_P450_CS"/>
</dbReference>
<keyword evidence="7" id="KW-1133">Transmembrane helix</keyword>
<dbReference type="InterPro" id="IPR001128">
    <property type="entry name" value="Cyt_P450"/>
</dbReference>
<dbReference type="GO" id="GO:0006629">
    <property type="term" value="P:lipid metabolic process"/>
    <property type="evidence" value="ECO:0007669"/>
    <property type="project" value="UniProtKB-ARBA"/>
</dbReference>
<evidence type="ECO:0000256" key="3">
    <source>
        <dbReference type="ARBA" id="ARBA00023002"/>
    </source>
</evidence>
<proteinExistence type="inferred from homology"/>
<dbReference type="InterPro" id="IPR036396">
    <property type="entry name" value="Cyt_P450_sf"/>
</dbReference>
<keyword evidence="4 5" id="KW-0408">Iron</keyword>
<evidence type="ECO:0000313" key="8">
    <source>
        <dbReference type="EMBL" id="KAF5178957.1"/>
    </source>
</evidence>
<dbReference type="PROSITE" id="PS00086">
    <property type="entry name" value="CYTOCHROME_P450"/>
    <property type="match status" value="1"/>
</dbReference>
<dbReference type="EMBL" id="JABWDY010039377">
    <property type="protein sequence ID" value="KAF5178957.1"/>
    <property type="molecule type" value="Genomic_DNA"/>
</dbReference>
<dbReference type="CDD" id="cd11064">
    <property type="entry name" value="CYP86A"/>
    <property type="match status" value="1"/>
</dbReference>
<dbReference type="PRINTS" id="PR00385">
    <property type="entry name" value="P450"/>
</dbReference>
<feature type="transmembrane region" description="Helical" evidence="7">
    <location>
        <begin position="15"/>
        <end position="36"/>
    </location>
</feature>
<keyword evidence="7" id="KW-0472">Membrane</keyword>
<keyword evidence="6" id="KW-0503">Monooxygenase</keyword>
<accession>A0A7J6V2B5</accession>
<dbReference type="PANTHER" id="PTHR24296">
    <property type="entry name" value="CYTOCHROME P450"/>
    <property type="match status" value="1"/>
</dbReference>
<dbReference type="Pfam" id="PF00067">
    <property type="entry name" value="p450"/>
    <property type="match status" value="1"/>
</dbReference>